<name>A0A931LTW9_FIMGI</name>
<dbReference type="PANTHER" id="PTHR38434">
    <property type="entry name" value="BLL2549 PROTEIN"/>
    <property type="match status" value="1"/>
</dbReference>
<feature type="transmembrane region" description="Helical" evidence="2">
    <location>
        <begin position="478"/>
        <end position="497"/>
    </location>
</feature>
<feature type="transmembrane region" description="Helical" evidence="2">
    <location>
        <begin position="297"/>
        <end position="318"/>
    </location>
</feature>
<organism evidence="3 4">
    <name type="scientific">Fimbriimonas ginsengisoli</name>
    <dbReference type="NCBI Taxonomy" id="1005039"/>
    <lineage>
        <taxon>Bacteria</taxon>
        <taxon>Bacillati</taxon>
        <taxon>Armatimonadota</taxon>
        <taxon>Fimbriimonadia</taxon>
        <taxon>Fimbriimonadales</taxon>
        <taxon>Fimbriimonadaceae</taxon>
        <taxon>Fimbriimonas</taxon>
    </lineage>
</organism>
<dbReference type="Proteomes" id="UP000727962">
    <property type="component" value="Unassembled WGS sequence"/>
</dbReference>
<feature type="transmembrane region" description="Helical" evidence="2">
    <location>
        <begin position="116"/>
        <end position="136"/>
    </location>
</feature>
<feature type="compositionally biased region" description="Pro residues" evidence="1">
    <location>
        <begin position="64"/>
        <end position="79"/>
    </location>
</feature>
<feature type="transmembrane region" description="Helical" evidence="2">
    <location>
        <begin position="175"/>
        <end position="194"/>
    </location>
</feature>
<feature type="compositionally biased region" description="Pro residues" evidence="1">
    <location>
        <begin position="92"/>
        <end position="101"/>
    </location>
</feature>
<keyword evidence="2" id="KW-1133">Transmembrane helix</keyword>
<feature type="transmembrane region" description="Helical" evidence="2">
    <location>
        <begin position="403"/>
        <end position="420"/>
    </location>
</feature>
<evidence type="ECO:0000313" key="3">
    <source>
        <dbReference type="EMBL" id="MBI1756063.1"/>
    </source>
</evidence>
<protein>
    <submittedName>
        <fullName evidence="3">DUF2339 domain-containing protein</fullName>
    </submittedName>
</protein>
<feature type="transmembrane region" description="Helical" evidence="2">
    <location>
        <begin position="330"/>
        <end position="348"/>
    </location>
</feature>
<dbReference type="InterPro" id="IPR019286">
    <property type="entry name" value="DUF2339_TM"/>
</dbReference>
<comment type="caution">
    <text evidence="3">The sequence shown here is derived from an EMBL/GenBank/DDBJ whole genome shotgun (WGS) entry which is preliminary data.</text>
</comment>
<proteinExistence type="predicted"/>
<feature type="transmembrane region" description="Helical" evidence="2">
    <location>
        <begin position="142"/>
        <end position="163"/>
    </location>
</feature>
<feature type="transmembrane region" description="Helical" evidence="2">
    <location>
        <begin position="380"/>
        <end position="397"/>
    </location>
</feature>
<feature type="transmembrane region" description="Helical" evidence="2">
    <location>
        <begin position="427"/>
        <end position="447"/>
    </location>
</feature>
<keyword evidence="2" id="KW-0812">Transmembrane</keyword>
<feature type="transmembrane region" description="Helical" evidence="2">
    <location>
        <begin position="272"/>
        <end position="291"/>
    </location>
</feature>
<keyword evidence="2" id="KW-0472">Membrane</keyword>
<feature type="transmembrane region" description="Helical" evidence="2">
    <location>
        <begin position="558"/>
        <end position="576"/>
    </location>
</feature>
<dbReference type="EMBL" id="JACOSL010000022">
    <property type="protein sequence ID" value="MBI1756063.1"/>
    <property type="molecule type" value="Genomic_DNA"/>
</dbReference>
<accession>A0A931LTW9</accession>
<reference evidence="3" key="1">
    <citation type="submission" date="2020-07" db="EMBL/GenBank/DDBJ databases">
        <title>Huge and variable diversity of episymbiotic CPR bacteria and DPANN archaea in groundwater ecosystems.</title>
        <authorList>
            <person name="He C.Y."/>
            <person name="Keren R."/>
            <person name="Whittaker M."/>
            <person name="Farag I.F."/>
            <person name="Doudna J."/>
            <person name="Cate J.H.D."/>
            <person name="Banfield J.F."/>
        </authorList>
    </citation>
    <scope>NUCLEOTIDE SEQUENCE</scope>
    <source>
        <strain evidence="3">NC_groundwater_17_Pr7_B-0.1um_64_12</strain>
    </source>
</reference>
<dbReference type="AlphaFoldDB" id="A0A931LTW9"/>
<feature type="transmembrane region" description="Helical" evidence="2">
    <location>
        <begin position="354"/>
        <end position="373"/>
    </location>
</feature>
<sequence>MTSSEGPANDPILQRLQSIDETLKSIDAALRDPPAAAPTTPAAPPEPPPVPVEPPPHDSEPAVLPAPPPQFEVGPPPILPVDLWEAEEPESQPEPPPPPAAPTQGRDTDQVIGAQILPRVGAGLVLAALAFFGVWAYQAGYITQPMAFGAEIAFSLFFLVLGLIRHKEQEQFGEVLKGTGAGGLFVSFASGHLYHGLYSAEQMMALCLATSLVSMLYGAMSGSRTFIGIGLLGGFVTAWMPLQRGDTTASAELEALIVAPALVILSRNGWRGAIALLWIVAELTAVAFLSGDSRNPASWSIRVAYADIMALTFAVAFAKTESDSWGDGEPVFVSLVIFVAAVSTWLIQADMPGAIHEFSFGLAGVACALGCGIRTPAGRWLAATSICVGTLLPPFGLNQEQAGWAFSGLALAFALLGMGFRRRDVCWLSSTHLALGAAAFISLAAPVGAVSQSMAAGALLGACLAGAAAHTRAGASASVTQLFSSLLGFFVVSRWAGGDATQSGGLSAAWSVFALALLGLGLAYKSSTLRNSSYFLLAMTLYKVLAIDLAGVQQLVRVALLLVLGLVMLLGGYLTIRWRSSQSAEGDSAPDAATEVEPPA</sequence>
<evidence type="ECO:0000256" key="2">
    <source>
        <dbReference type="SAM" id="Phobius"/>
    </source>
</evidence>
<feature type="region of interest" description="Disordered" evidence="1">
    <location>
        <begin position="1"/>
        <end position="106"/>
    </location>
</feature>
<dbReference type="PANTHER" id="PTHR38434:SF1">
    <property type="entry name" value="BLL2549 PROTEIN"/>
    <property type="match status" value="1"/>
</dbReference>
<evidence type="ECO:0000256" key="1">
    <source>
        <dbReference type="SAM" id="MobiDB-lite"/>
    </source>
</evidence>
<dbReference type="Pfam" id="PF10101">
    <property type="entry name" value="DUF2339"/>
    <property type="match status" value="2"/>
</dbReference>
<feature type="transmembrane region" description="Helical" evidence="2">
    <location>
        <begin position="503"/>
        <end position="522"/>
    </location>
</feature>
<evidence type="ECO:0000313" key="4">
    <source>
        <dbReference type="Proteomes" id="UP000727962"/>
    </source>
</evidence>
<feature type="compositionally biased region" description="Pro residues" evidence="1">
    <location>
        <begin position="41"/>
        <end position="54"/>
    </location>
</feature>
<gene>
    <name evidence="3" type="ORF">HYR64_03035</name>
</gene>